<sequence>MCIMACNRSNEIPNLSIDQGTYLSQHLSPQSRPADYFDRPDPLAANWSYDNAIDLFSINPTDMEPVSFDFADSLTNLESKDLFSDPFASSGISGFSMPEDAASLSSEFESDDQTWPSAVARHSIDSNTFETQSTNQSTNYTSSQLPTQSKARSSSTRWSSSPEMKEEEITTPQPSKPTSRKTRSFSRDSTRSSTGGQDPQMRNAAKRAAHNIIEKRYRTNMNAKFVSLEQAISPSGVQKHSKVGAGSLKKSEILTNALTYIDGIQQENQALHKELALLKQNLLPGGIWRHAKNPRL</sequence>
<evidence type="ECO:0000313" key="3">
    <source>
        <dbReference type="EMBL" id="EKV06746.1"/>
    </source>
</evidence>
<evidence type="ECO:0000259" key="2">
    <source>
        <dbReference type="PROSITE" id="PS50888"/>
    </source>
</evidence>
<dbReference type="GO" id="GO:0046983">
    <property type="term" value="F:protein dimerization activity"/>
    <property type="evidence" value="ECO:0007669"/>
    <property type="project" value="InterPro"/>
</dbReference>
<dbReference type="Pfam" id="PF00010">
    <property type="entry name" value="HLH"/>
    <property type="match status" value="1"/>
</dbReference>
<feature type="compositionally biased region" description="Low complexity" evidence="1">
    <location>
        <begin position="131"/>
        <end position="161"/>
    </location>
</feature>
<dbReference type="KEGG" id="pdp:PDIP_77110"/>
<dbReference type="InterPro" id="IPR011598">
    <property type="entry name" value="bHLH_dom"/>
</dbReference>
<evidence type="ECO:0000256" key="1">
    <source>
        <dbReference type="SAM" id="MobiDB-lite"/>
    </source>
</evidence>
<dbReference type="InterPro" id="IPR052099">
    <property type="entry name" value="Regulatory_TF_Diverse"/>
</dbReference>
<feature type="region of interest" description="Disordered" evidence="1">
    <location>
        <begin position="129"/>
        <end position="206"/>
    </location>
</feature>
<dbReference type="VEuPathDB" id="FungiDB:PDIP_77110"/>
<comment type="caution">
    <text evidence="3">The sequence shown here is derived from an EMBL/GenBank/DDBJ whole genome shotgun (WGS) entry which is preliminary data.</text>
</comment>
<gene>
    <name evidence="3" type="ORF">PDIP_77110</name>
</gene>
<dbReference type="InterPro" id="IPR036638">
    <property type="entry name" value="HLH_DNA-bd_sf"/>
</dbReference>
<accession>K9G0C3</accession>
<organism evidence="3 4">
    <name type="scientific">Penicillium digitatum (strain Pd1 / CECT 20795)</name>
    <name type="common">Green mold</name>
    <dbReference type="NCBI Taxonomy" id="1170230"/>
    <lineage>
        <taxon>Eukaryota</taxon>
        <taxon>Fungi</taxon>
        <taxon>Dikarya</taxon>
        <taxon>Ascomycota</taxon>
        <taxon>Pezizomycotina</taxon>
        <taxon>Eurotiomycetes</taxon>
        <taxon>Eurotiomycetidae</taxon>
        <taxon>Eurotiales</taxon>
        <taxon>Aspergillaceae</taxon>
        <taxon>Penicillium</taxon>
    </lineage>
</organism>
<dbReference type="OrthoDB" id="2133190at2759"/>
<dbReference type="SUPFAM" id="SSF47459">
    <property type="entry name" value="HLH, helix-loop-helix DNA-binding domain"/>
    <property type="match status" value="1"/>
</dbReference>
<dbReference type="PANTHER" id="PTHR47336:SF4">
    <property type="entry name" value="BHLH TRANSCRIPTION FACTOR (EUROFUNG)"/>
    <property type="match status" value="1"/>
</dbReference>
<reference evidence="4" key="1">
    <citation type="journal article" date="2012" name="BMC Genomics">
        <title>Genome sequence of the necrotrophic fungus Penicillium digitatum, the main postharvest pathogen of citrus.</title>
        <authorList>
            <person name="Marcet-Houben M."/>
            <person name="Ballester A.-R."/>
            <person name="de la Fuente B."/>
            <person name="Harries E."/>
            <person name="Marcos J.F."/>
            <person name="Gonzalez-Candelas L."/>
            <person name="Gabaldon T."/>
        </authorList>
    </citation>
    <scope>NUCLEOTIDE SEQUENCE [LARGE SCALE GENOMIC DNA]</scope>
    <source>
        <strain evidence="4">Pd1 / CECT 20795</strain>
    </source>
</reference>
<dbReference type="Gene3D" id="4.10.280.10">
    <property type="entry name" value="Helix-loop-helix DNA-binding domain"/>
    <property type="match status" value="1"/>
</dbReference>
<feature type="domain" description="BHLH" evidence="2">
    <location>
        <begin position="205"/>
        <end position="264"/>
    </location>
</feature>
<dbReference type="PROSITE" id="PS50888">
    <property type="entry name" value="BHLH"/>
    <property type="match status" value="1"/>
</dbReference>
<evidence type="ECO:0000313" key="4">
    <source>
        <dbReference type="Proteomes" id="UP000009886"/>
    </source>
</evidence>
<dbReference type="PANTHER" id="PTHR47336">
    <property type="entry name" value="TRANSCRIPTION FACTOR HMS1-RELATED"/>
    <property type="match status" value="1"/>
</dbReference>
<protein>
    <recommendedName>
        <fullName evidence="2">BHLH domain-containing protein</fullName>
    </recommendedName>
</protein>
<dbReference type="SMART" id="SM00353">
    <property type="entry name" value="HLH"/>
    <property type="match status" value="1"/>
</dbReference>
<dbReference type="AlphaFoldDB" id="K9G0C3"/>
<dbReference type="GeneID" id="26236027"/>
<proteinExistence type="predicted"/>
<dbReference type="HOGENOM" id="CLU_933761_0_0_1"/>
<dbReference type="RefSeq" id="XP_014531868.2">
    <property type="nucleotide sequence ID" value="XM_014676382.2"/>
</dbReference>
<name>K9G0C3_PEND1</name>
<dbReference type="EMBL" id="AKCU01000472">
    <property type="protein sequence ID" value="EKV06746.1"/>
    <property type="molecule type" value="Genomic_DNA"/>
</dbReference>
<dbReference type="Proteomes" id="UP000009886">
    <property type="component" value="Unassembled WGS sequence"/>
</dbReference>